<organism evidence="1 2">
    <name type="scientific">Nonomuraea dietziae</name>
    <dbReference type="NCBI Taxonomy" id="65515"/>
    <lineage>
        <taxon>Bacteria</taxon>
        <taxon>Bacillati</taxon>
        <taxon>Actinomycetota</taxon>
        <taxon>Actinomycetes</taxon>
        <taxon>Streptosporangiales</taxon>
        <taxon>Streptosporangiaceae</taxon>
        <taxon>Nonomuraea</taxon>
    </lineage>
</organism>
<name>A0A7W5V1V2_9ACTN</name>
<evidence type="ECO:0000313" key="1">
    <source>
        <dbReference type="EMBL" id="MBB3726176.1"/>
    </source>
</evidence>
<comment type="caution">
    <text evidence="1">The sequence shown here is derived from an EMBL/GenBank/DDBJ whole genome shotgun (WGS) entry which is preliminary data.</text>
</comment>
<dbReference type="EMBL" id="JACIBV010000001">
    <property type="protein sequence ID" value="MBB3726176.1"/>
    <property type="molecule type" value="Genomic_DNA"/>
</dbReference>
<dbReference type="AlphaFoldDB" id="A0A7W5V1V2"/>
<dbReference type="GeneID" id="95388552"/>
<keyword evidence="2" id="KW-1185">Reference proteome</keyword>
<dbReference type="RefSeq" id="WP_183645663.1">
    <property type="nucleotide sequence ID" value="NZ_JACIBV010000001.1"/>
</dbReference>
<sequence>MLEELFRSLVSDTHARTTVKFDYRYVCGTTTLMERVPLSRRRPETNSETADALPCRIEQVLKTGETENFIAFCRVPEQATEEDLLRRCGLRVIAVVQPIGRRR</sequence>
<reference evidence="1 2" key="1">
    <citation type="submission" date="2020-08" db="EMBL/GenBank/DDBJ databases">
        <title>Sequencing the genomes of 1000 actinobacteria strains.</title>
        <authorList>
            <person name="Klenk H.-P."/>
        </authorList>
    </citation>
    <scope>NUCLEOTIDE SEQUENCE [LARGE SCALE GENOMIC DNA]</scope>
    <source>
        <strain evidence="1 2">DSM 44320</strain>
    </source>
</reference>
<accession>A0A7W5V1V2</accession>
<protein>
    <submittedName>
        <fullName evidence="1">Uncharacterized protein</fullName>
    </submittedName>
</protein>
<evidence type="ECO:0000313" key="2">
    <source>
        <dbReference type="Proteomes" id="UP000579945"/>
    </source>
</evidence>
<gene>
    <name evidence="1" type="ORF">FHR33_002036</name>
</gene>
<proteinExistence type="predicted"/>
<dbReference type="Proteomes" id="UP000579945">
    <property type="component" value="Unassembled WGS sequence"/>
</dbReference>